<dbReference type="InterPro" id="IPR050926">
    <property type="entry name" value="Aconitase/IPM_isomerase"/>
</dbReference>
<comment type="subunit">
    <text evidence="3">Monomer.</text>
</comment>
<evidence type="ECO:0000256" key="1">
    <source>
        <dbReference type="ARBA" id="ARBA00001966"/>
    </source>
</evidence>
<keyword evidence="6" id="KW-0411">Iron-sulfur</keyword>
<dbReference type="Pfam" id="PF00330">
    <property type="entry name" value="Aconitase"/>
    <property type="match status" value="1"/>
</dbReference>
<evidence type="ECO:0000313" key="10">
    <source>
        <dbReference type="Proteomes" id="UP000765003"/>
    </source>
</evidence>
<dbReference type="NCBIfam" id="NF005558">
    <property type="entry name" value="PRK07229.1"/>
    <property type="match status" value="1"/>
</dbReference>
<dbReference type="Gene3D" id="3.20.19.10">
    <property type="entry name" value="Aconitase, domain 4"/>
    <property type="match status" value="1"/>
</dbReference>
<evidence type="ECO:0000256" key="4">
    <source>
        <dbReference type="ARBA" id="ARBA00022723"/>
    </source>
</evidence>
<dbReference type="Proteomes" id="UP000765003">
    <property type="component" value="Unassembled WGS sequence"/>
</dbReference>
<name>A0ABS3AXI4_9FIRM</name>
<dbReference type="PRINTS" id="PR00415">
    <property type="entry name" value="ACONITASE"/>
</dbReference>
<dbReference type="Pfam" id="PF00694">
    <property type="entry name" value="Aconitase_C"/>
    <property type="match status" value="1"/>
</dbReference>
<gene>
    <name evidence="9" type="ORF">JYT19_01125</name>
</gene>
<evidence type="ECO:0000256" key="5">
    <source>
        <dbReference type="ARBA" id="ARBA00023004"/>
    </source>
</evidence>
<keyword evidence="5" id="KW-0408">Iron</keyword>
<evidence type="ECO:0000256" key="6">
    <source>
        <dbReference type="ARBA" id="ARBA00023014"/>
    </source>
</evidence>
<dbReference type="Gene3D" id="3.30.499.10">
    <property type="entry name" value="Aconitase, domain 3"/>
    <property type="match status" value="2"/>
</dbReference>
<evidence type="ECO:0000259" key="7">
    <source>
        <dbReference type="Pfam" id="PF00330"/>
    </source>
</evidence>
<comment type="similarity">
    <text evidence="2">Belongs to the aconitase/IPM isomerase family.</text>
</comment>
<feature type="domain" description="Aconitase A/isopropylmalate dehydratase small subunit swivel" evidence="8">
    <location>
        <begin position="393"/>
        <end position="524"/>
    </location>
</feature>
<evidence type="ECO:0000256" key="2">
    <source>
        <dbReference type="ARBA" id="ARBA00007185"/>
    </source>
</evidence>
<dbReference type="SUPFAM" id="SSF52016">
    <property type="entry name" value="LeuD/IlvD-like"/>
    <property type="match status" value="1"/>
</dbReference>
<keyword evidence="10" id="KW-1185">Reference proteome</keyword>
<dbReference type="PANTHER" id="PTHR43160">
    <property type="entry name" value="ACONITATE HYDRATASE B"/>
    <property type="match status" value="1"/>
</dbReference>
<evidence type="ECO:0000259" key="8">
    <source>
        <dbReference type="Pfam" id="PF00694"/>
    </source>
</evidence>
<comment type="cofactor">
    <cofactor evidence="1">
        <name>[4Fe-4S] cluster</name>
        <dbReference type="ChEBI" id="CHEBI:49883"/>
    </cofactor>
</comment>
<dbReference type="PROSITE" id="PS01244">
    <property type="entry name" value="ACONITASE_2"/>
    <property type="match status" value="1"/>
</dbReference>
<dbReference type="EC" id="4.2.1.3" evidence="9"/>
<protein>
    <submittedName>
        <fullName evidence="9">Aconitate hydratase</fullName>
        <ecNumber evidence="9">4.2.1.3</ecNumber>
    </submittedName>
</protein>
<organism evidence="9 10">
    <name type="scientific">Sulfobacillus acidophilus</name>
    <dbReference type="NCBI Taxonomy" id="53633"/>
    <lineage>
        <taxon>Bacteria</taxon>
        <taxon>Bacillati</taxon>
        <taxon>Bacillota</taxon>
        <taxon>Clostridia</taxon>
        <taxon>Eubacteriales</taxon>
        <taxon>Clostridiales Family XVII. Incertae Sedis</taxon>
        <taxon>Sulfobacillus</taxon>
    </lineage>
</organism>
<feature type="non-terminal residue" evidence="9">
    <location>
        <position position="1"/>
    </location>
</feature>
<evidence type="ECO:0000256" key="3">
    <source>
        <dbReference type="ARBA" id="ARBA00011245"/>
    </source>
</evidence>
<evidence type="ECO:0000313" key="9">
    <source>
        <dbReference type="EMBL" id="MBN4077492.1"/>
    </source>
</evidence>
<dbReference type="InterPro" id="IPR018136">
    <property type="entry name" value="Aconitase_4Fe-4S_BS"/>
</dbReference>
<dbReference type="SUPFAM" id="SSF53732">
    <property type="entry name" value="Aconitase iron-sulfur domain"/>
    <property type="match status" value="1"/>
</dbReference>
<proteinExistence type="inferred from homology"/>
<dbReference type="GO" id="GO:0003994">
    <property type="term" value="F:aconitate hydratase activity"/>
    <property type="evidence" value="ECO:0007669"/>
    <property type="project" value="UniProtKB-EC"/>
</dbReference>
<accession>A0ABS3AXI4</accession>
<sequence>PNGGGLGMVAIGVGGTDAVDVMADEPFVLSWPGIIGVHLTGKLNGWTSSKDVILKLMGILTVNGGTGSIVEFFGEGCKNISATGKATITNMGAEHGATTSVFAYDSTMSEYLRASKRAEWADLAEQYVDCLHADPEVYAEPENFYDQVIRIDLTELEPHIVGPHSPDLARPISKMKEAVRKEKYPDAPTSALVGSCTNSSYEDIGRSSSVATEALKYGLKAKMPFYITPGSETVFQTVKRDGYLDSLEAIGGTVLANACGPCIGQWHRRDITKGQRNSIISSYNRNFPGRNDGSRETLSFLTSPEITTAMALGGSLSFNPLTDTLKDKDGKKVKLSEPMAEALPEEGLKIDKTGLLEPLEDSSKISVVIKKGSTRLALLEPFVKFSPKDFLNMPILLKAKGKCTTDHISQAGPWLRFRGHLDKISDNTYKFAVNAFTDDAGVGVDSLKPKSAAKPFPEIARDYKNSGVCWVVIGDENFGEGSSREHAAMQPRYLGCKVIITRSFARIHETNLKKHGILPLVFENPKNYDEIKADDKITIANLDKLETGKPVEVELTHKNGEKEQILCKHTMSKVQIEWFYAGSALNYLAGE</sequence>
<keyword evidence="4" id="KW-0479">Metal-binding</keyword>
<dbReference type="InterPro" id="IPR015928">
    <property type="entry name" value="Aconitase/3IPM_dehydase_swvl"/>
</dbReference>
<dbReference type="EMBL" id="JAFITA010000022">
    <property type="protein sequence ID" value="MBN4077492.1"/>
    <property type="molecule type" value="Genomic_DNA"/>
</dbReference>
<keyword evidence="9" id="KW-0456">Lyase</keyword>
<dbReference type="InterPro" id="IPR015931">
    <property type="entry name" value="Acnase/IPM_dHydase_lsu_aba_1/3"/>
</dbReference>
<feature type="domain" description="Aconitase/3-isopropylmalate dehydratase large subunit alpha/beta/alpha" evidence="7">
    <location>
        <begin position="2"/>
        <end position="314"/>
    </location>
</feature>
<dbReference type="InterPro" id="IPR000573">
    <property type="entry name" value="AconitaseA/IPMdHydase_ssu_swvl"/>
</dbReference>
<reference evidence="9" key="1">
    <citation type="submission" date="2021-02" db="EMBL/GenBank/DDBJ databases">
        <title>Activity-based single-cell genomes from oceanic crustal fluid captures similar information to metagenomic and metatranscriptomic surveys with orders of magnitude less sampling.</title>
        <authorList>
            <person name="D'Angelo T.S."/>
            <person name="Orcutt B.N."/>
        </authorList>
    </citation>
    <scope>NUCLEOTIDE SEQUENCE [LARGE SCALE GENOMIC DNA]</scope>
    <source>
        <strain evidence="9">AH-315-E05</strain>
    </source>
</reference>
<comment type="caution">
    <text evidence="9">The sequence shown here is derived from an EMBL/GenBank/DDBJ whole genome shotgun (WGS) entry which is preliminary data.</text>
</comment>
<dbReference type="InterPro" id="IPR036008">
    <property type="entry name" value="Aconitase_4Fe-4S_dom"/>
</dbReference>
<dbReference type="InterPro" id="IPR001030">
    <property type="entry name" value="Acoase/IPM_deHydtase_lsu_aba"/>
</dbReference>
<dbReference type="PANTHER" id="PTHR43160:SF3">
    <property type="entry name" value="ACONITATE HYDRATASE, MITOCHONDRIAL"/>
    <property type="match status" value="1"/>
</dbReference>